<proteinExistence type="predicted"/>
<name>A0A7C4NTW2_9CREN</name>
<feature type="domain" description="Fe/B12 periplasmic-binding" evidence="2">
    <location>
        <begin position="58"/>
        <end position="335"/>
    </location>
</feature>
<reference evidence="4" key="1">
    <citation type="journal article" date="2020" name="mSystems">
        <title>Genome- and Community-Level Interaction Insights into Carbon Utilization and Element Cycling Functions of Hydrothermarchaeota in Hydrothermal Sediment.</title>
        <authorList>
            <person name="Zhou Z."/>
            <person name="Liu Y."/>
            <person name="Xu W."/>
            <person name="Pan J."/>
            <person name="Luo Z.H."/>
            <person name="Li M."/>
        </authorList>
    </citation>
    <scope>NUCLEOTIDE SEQUENCE [LARGE SCALE GENOMIC DNA]</scope>
    <source>
        <strain evidence="4">SpSt-637</strain>
        <strain evidence="3">SpSt-667</strain>
    </source>
</reference>
<keyword evidence="1" id="KW-0812">Transmembrane</keyword>
<keyword evidence="1" id="KW-0472">Membrane</keyword>
<dbReference type="AlphaFoldDB" id="A0A7C4NTW2"/>
<evidence type="ECO:0000256" key="1">
    <source>
        <dbReference type="SAM" id="Phobius"/>
    </source>
</evidence>
<evidence type="ECO:0000313" key="3">
    <source>
        <dbReference type="EMBL" id="HGQ35671.1"/>
    </source>
</evidence>
<dbReference type="SUPFAM" id="SSF53807">
    <property type="entry name" value="Helical backbone' metal receptor"/>
    <property type="match status" value="1"/>
</dbReference>
<dbReference type="Gene3D" id="3.40.50.1980">
    <property type="entry name" value="Nitrogenase molybdenum iron protein domain"/>
    <property type="match status" value="2"/>
</dbReference>
<dbReference type="InterPro" id="IPR050902">
    <property type="entry name" value="ABC_Transporter_SBP"/>
</dbReference>
<keyword evidence="1" id="KW-1133">Transmembrane helix</keyword>
<dbReference type="EMBL" id="DTCK01000016">
    <property type="protein sequence ID" value="HGQ35671.1"/>
    <property type="molecule type" value="Genomic_DNA"/>
</dbReference>
<dbReference type="PANTHER" id="PTHR30535">
    <property type="entry name" value="VITAMIN B12-BINDING PROTEIN"/>
    <property type="match status" value="1"/>
</dbReference>
<feature type="transmembrane region" description="Helical" evidence="1">
    <location>
        <begin position="6"/>
        <end position="25"/>
    </location>
</feature>
<dbReference type="InterPro" id="IPR002491">
    <property type="entry name" value="ABC_transptr_periplasmic_BD"/>
</dbReference>
<gene>
    <name evidence="4" type="ORF">ENU08_06690</name>
    <name evidence="3" type="ORF">ENU41_03220</name>
</gene>
<protein>
    <submittedName>
        <fullName evidence="4">Iron ABC transporter substrate-binding protein</fullName>
    </submittedName>
</protein>
<dbReference type="EMBL" id="DTBD01000058">
    <property type="protein sequence ID" value="HGQ64912.1"/>
    <property type="molecule type" value="Genomic_DNA"/>
</dbReference>
<accession>A0A7C4NTW2</accession>
<evidence type="ECO:0000259" key="2">
    <source>
        <dbReference type="PROSITE" id="PS50983"/>
    </source>
</evidence>
<dbReference type="CDD" id="cd01147">
    <property type="entry name" value="HemV-2"/>
    <property type="match status" value="1"/>
</dbReference>
<comment type="caution">
    <text evidence="4">The sequence shown here is derived from an EMBL/GenBank/DDBJ whole genome shotgun (WGS) entry which is preliminary data.</text>
</comment>
<dbReference type="Pfam" id="PF01497">
    <property type="entry name" value="Peripla_BP_2"/>
    <property type="match status" value="1"/>
</dbReference>
<organism evidence="4">
    <name type="scientific">Ignisphaera aggregans</name>
    <dbReference type="NCBI Taxonomy" id="334771"/>
    <lineage>
        <taxon>Archaea</taxon>
        <taxon>Thermoproteota</taxon>
        <taxon>Thermoprotei</taxon>
        <taxon>Desulfurococcales</taxon>
        <taxon>Desulfurococcaceae</taxon>
        <taxon>Ignisphaera</taxon>
    </lineage>
</organism>
<evidence type="ECO:0000313" key="4">
    <source>
        <dbReference type="EMBL" id="HGQ64912.1"/>
    </source>
</evidence>
<dbReference type="PROSITE" id="PS50983">
    <property type="entry name" value="FE_B12_PBP"/>
    <property type="match status" value="1"/>
</dbReference>
<dbReference type="PANTHER" id="PTHR30535:SF34">
    <property type="entry name" value="MOLYBDATE-BINDING PROTEIN MOLA"/>
    <property type="match status" value="1"/>
</dbReference>
<sequence length="380" mass="42293">MLTAIVVAIALILIAILAIVIVNYFNPLKNKDATSSGNFIIIEDFIGRSIKIPTNIQRVVALGPGSLRLLSYLNALDLVVGVEEVEHTWSAIGRDYAMAYGDKLKNLPIVGPGGPRSAPDPEKIRAVKPDIVIMGLTYVDLYNPDRLSEEVNAPVIVVDYGSAGYLDLESFKKALKLLGRILNREYRAEELCKFIDVITADLKRRTENIASKPSIYVGAISYKGKQPFTSSQSNFPPLILLNTTSIVDKVSDKFGFVSIDFEYILSMQPDIVFIDLNNLDVVLEDYVKDPTKYCSLKAFKEGKVYAILPFNYYHTNIATALADAYYMGKIIYLDKFTDIDPEAKANEVFKVFLGKELYEDFVKGLGKGFASLSDLFKCSR</sequence>